<dbReference type="AlphaFoldDB" id="A0A8H7DWI4"/>
<dbReference type="GO" id="GO:0051087">
    <property type="term" value="F:protein-folding chaperone binding"/>
    <property type="evidence" value="ECO:0007669"/>
    <property type="project" value="TreeGrafter"/>
</dbReference>
<comment type="caution">
    <text evidence="4">The sequence shown here is derived from an EMBL/GenBank/DDBJ whole genome shotgun (WGS) entry which is preliminary data.</text>
</comment>
<dbReference type="PANTHER" id="PTHR21431">
    <property type="entry name" value="PREFOLDIN SUBUNIT 6"/>
    <property type="match status" value="1"/>
</dbReference>
<dbReference type="VEuPathDB" id="FungiDB:PC9H_003491"/>
<sequence length="127" mass="14484">MSLQAKLQVVTSEFQKLQLDLSNAVEARQRLEAQLSENQLVKKEFDQLKPESVVYKQIGPVLVKQDQSEAKSNVDTRLEFITGEIKRVESQIKEIEQKSEKKKTEVLELQTSMQQQQAKASQPAIKA</sequence>
<feature type="coiled-coil region" evidence="3">
    <location>
        <begin position="78"/>
        <end position="112"/>
    </location>
</feature>
<dbReference type="EMBL" id="JACETU010000002">
    <property type="protein sequence ID" value="KAF7436658.1"/>
    <property type="molecule type" value="Genomic_DNA"/>
</dbReference>
<dbReference type="InterPro" id="IPR009053">
    <property type="entry name" value="Prefoldin"/>
</dbReference>
<dbReference type="GO" id="GO:0006457">
    <property type="term" value="P:protein folding"/>
    <property type="evidence" value="ECO:0007669"/>
    <property type="project" value="InterPro"/>
</dbReference>
<evidence type="ECO:0000256" key="1">
    <source>
        <dbReference type="ARBA" id="ARBA00008045"/>
    </source>
</evidence>
<dbReference type="FunFam" id="1.10.287.370:FF:000003">
    <property type="entry name" value="Prefoldin subunit 6"/>
    <property type="match status" value="1"/>
</dbReference>
<dbReference type="GeneID" id="59373309"/>
<dbReference type="OrthoDB" id="248120at2759"/>
<dbReference type="CDD" id="cd23161">
    <property type="entry name" value="Prefoldin_6"/>
    <property type="match status" value="1"/>
</dbReference>
<feature type="coiled-coil region" evidence="3">
    <location>
        <begin position="14"/>
        <end position="44"/>
    </location>
</feature>
<evidence type="ECO:0000256" key="3">
    <source>
        <dbReference type="SAM" id="Coils"/>
    </source>
</evidence>
<dbReference type="SUPFAM" id="SSF46579">
    <property type="entry name" value="Prefoldin"/>
    <property type="match status" value="1"/>
</dbReference>
<dbReference type="InterPro" id="IPR002777">
    <property type="entry name" value="PFD_beta-like"/>
</dbReference>
<dbReference type="RefSeq" id="XP_036634557.1">
    <property type="nucleotide sequence ID" value="XM_036773084.1"/>
</dbReference>
<evidence type="ECO:0000256" key="2">
    <source>
        <dbReference type="ARBA" id="ARBA00023186"/>
    </source>
</evidence>
<evidence type="ECO:0000313" key="4">
    <source>
        <dbReference type="EMBL" id="KAF7436658.1"/>
    </source>
</evidence>
<dbReference type="Proteomes" id="UP000623687">
    <property type="component" value="Unassembled WGS sequence"/>
</dbReference>
<keyword evidence="2" id="KW-0143">Chaperone</keyword>
<name>A0A8H7DWI4_PLEOS</name>
<organism evidence="4 5">
    <name type="scientific">Pleurotus ostreatus</name>
    <name type="common">Oyster mushroom</name>
    <name type="synonym">White-rot fungus</name>
    <dbReference type="NCBI Taxonomy" id="5322"/>
    <lineage>
        <taxon>Eukaryota</taxon>
        <taxon>Fungi</taxon>
        <taxon>Dikarya</taxon>
        <taxon>Basidiomycota</taxon>
        <taxon>Agaricomycotina</taxon>
        <taxon>Agaricomycetes</taxon>
        <taxon>Agaricomycetidae</taxon>
        <taxon>Agaricales</taxon>
        <taxon>Pleurotineae</taxon>
        <taxon>Pleurotaceae</taxon>
        <taxon>Pleurotus</taxon>
    </lineage>
</organism>
<dbReference type="GO" id="GO:0051082">
    <property type="term" value="F:unfolded protein binding"/>
    <property type="evidence" value="ECO:0007669"/>
    <property type="project" value="InterPro"/>
</dbReference>
<proteinExistence type="inferred from homology"/>
<evidence type="ECO:0000313" key="5">
    <source>
        <dbReference type="Proteomes" id="UP000623687"/>
    </source>
</evidence>
<keyword evidence="5" id="KW-1185">Reference proteome</keyword>
<protein>
    <recommendedName>
        <fullName evidence="6">Prefoldin subunit 6</fullName>
    </recommendedName>
</protein>
<dbReference type="GO" id="GO:0005737">
    <property type="term" value="C:cytoplasm"/>
    <property type="evidence" value="ECO:0007669"/>
    <property type="project" value="TreeGrafter"/>
</dbReference>
<keyword evidence="3" id="KW-0175">Coiled coil</keyword>
<accession>A0A8H7DWI4</accession>
<gene>
    <name evidence="4" type="ORF">PC9H_003491</name>
</gene>
<reference evidence="4" key="1">
    <citation type="submission" date="2019-07" db="EMBL/GenBank/DDBJ databases">
        <authorList>
            <person name="Palmer J.M."/>
        </authorList>
    </citation>
    <scope>NUCLEOTIDE SEQUENCE</scope>
    <source>
        <strain evidence="4">PC9</strain>
    </source>
</reference>
<dbReference type="GO" id="GO:0051131">
    <property type="term" value="P:chaperone-mediated protein complex assembly"/>
    <property type="evidence" value="ECO:0007669"/>
    <property type="project" value="TreeGrafter"/>
</dbReference>
<dbReference type="Gene3D" id="1.10.287.370">
    <property type="match status" value="1"/>
</dbReference>
<comment type="similarity">
    <text evidence="1">Belongs to the prefoldin subunit beta family.</text>
</comment>
<evidence type="ECO:0008006" key="6">
    <source>
        <dbReference type="Google" id="ProtNLM"/>
    </source>
</evidence>
<dbReference type="Pfam" id="PF01920">
    <property type="entry name" value="Prefoldin_2"/>
    <property type="match status" value="1"/>
</dbReference>
<dbReference type="GO" id="GO:0016272">
    <property type="term" value="C:prefoldin complex"/>
    <property type="evidence" value="ECO:0007669"/>
    <property type="project" value="InterPro"/>
</dbReference>
<dbReference type="PANTHER" id="PTHR21431:SF0">
    <property type="entry name" value="PREFOLDIN SUBUNIT 6"/>
    <property type="match status" value="1"/>
</dbReference>